<dbReference type="GO" id="GO:0005829">
    <property type="term" value="C:cytosol"/>
    <property type="evidence" value="ECO:0007669"/>
    <property type="project" value="TreeGrafter"/>
</dbReference>
<evidence type="ECO:0000256" key="3">
    <source>
        <dbReference type="ARBA" id="ARBA00023163"/>
    </source>
</evidence>
<dbReference type="Pfam" id="PF01037">
    <property type="entry name" value="AsnC_trans_reg"/>
    <property type="match status" value="1"/>
</dbReference>
<dbReference type="InterPro" id="IPR019887">
    <property type="entry name" value="Tscrpt_reg_AsnC/Lrp_C"/>
</dbReference>
<dbReference type="PATRIC" id="fig|1006551.4.peg.5085"/>
<dbReference type="GO" id="GO:0043200">
    <property type="term" value="P:response to amino acid"/>
    <property type="evidence" value="ECO:0007669"/>
    <property type="project" value="TreeGrafter"/>
</dbReference>
<dbReference type="InterPro" id="IPR011008">
    <property type="entry name" value="Dimeric_a/b-barrel"/>
</dbReference>
<dbReference type="SMART" id="SM00344">
    <property type="entry name" value="HTH_ASNC"/>
    <property type="match status" value="1"/>
</dbReference>
<dbReference type="GO" id="GO:0043565">
    <property type="term" value="F:sequence-specific DNA binding"/>
    <property type="evidence" value="ECO:0007669"/>
    <property type="project" value="InterPro"/>
</dbReference>
<keyword evidence="1" id="KW-0805">Transcription regulation</keyword>
<dbReference type="InterPro" id="IPR036390">
    <property type="entry name" value="WH_DNA-bd_sf"/>
</dbReference>
<dbReference type="PANTHER" id="PTHR30154">
    <property type="entry name" value="LEUCINE-RESPONSIVE REGULATORY PROTEIN"/>
    <property type="match status" value="1"/>
</dbReference>
<dbReference type="Gene3D" id="3.30.70.920">
    <property type="match status" value="1"/>
</dbReference>
<dbReference type="PROSITE" id="PS50956">
    <property type="entry name" value="HTH_ASNC_2"/>
    <property type="match status" value="1"/>
</dbReference>
<proteinExistence type="predicted"/>
<dbReference type="SUPFAM" id="SSF54909">
    <property type="entry name" value="Dimeric alpha+beta barrel"/>
    <property type="match status" value="1"/>
</dbReference>
<dbReference type="Gene3D" id="1.10.10.10">
    <property type="entry name" value="Winged helix-like DNA-binding domain superfamily/Winged helix DNA-binding domain"/>
    <property type="match status" value="1"/>
</dbReference>
<accession>A0A0H3HH00</accession>
<dbReference type="Pfam" id="PF13412">
    <property type="entry name" value="HTH_24"/>
    <property type="match status" value="1"/>
</dbReference>
<dbReference type="InterPro" id="IPR019888">
    <property type="entry name" value="Tscrpt_reg_AsnC-like"/>
</dbReference>
<evidence type="ECO:0000259" key="4">
    <source>
        <dbReference type="PROSITE" id="PS50956"/>
    </source>
</evidence>
<dbReference type="InterPro" id="IPR036388">
    <property type="entry name" value="WH-like_DNA-bd_sf"/>
</dbReference>
<feature type="domain" description="HTH asnC-type" evidence="4">
    <location>
        <begin position="12"/>
        <end position="88"/>
    </location>
</feature>
<dbReference type="PANTHER" id="PTHR30154:SF34">
    <property type="entry name" value="TRANSCRIPTIONAL REGULATOR AZLB"/>
    <property type="match status" value="1"/>
</dbReference>
<dbReference type="PRINTS" id="PR00033">
    <property type="entry name" value="HTHASNC"/>
</dbReference>
<keyword evidence="3" id="KW-0804">Transcription</keyword>
<sequence length="156" mass="18004">MDVLVVEKKARLDRIDHKILEILRRDGRISYQKLSEQVNLTARPCLERVRGLERDGIIRGYSAIVELPEPEHAFVVQAQIALADHGRSQPMFEQEMRQTPEVLDCWLVSGSFDFLVRIGCRSMAHYCQLADSWLTSKKFHVDKIVTLTELQAIKRS</sequence>
<dbReference type="SUPFAM" id="SSF46785">
    <property type="entry name" value="Winged helix' DNA-binding domain"/>
    <property type="match status" value="1"/>
</dbReference>
<gene>
    <name evidence="5" type="ordered locus">KOX_25335</name>
</gene>
<dbReference type="EMBL" id="CP003218">
    <property type="protein sequence ID" value="AEX06778.1"/>
    <property type="molecule type" value="Genomic_DNA"/>
</dbReference>
<evidence type="ECO:0000313" key="6">
    <source>
        <dbReference type="Proteomes" id="UP000007843"/>
    </source>
</evidence>
<dbReference type="AlphaFoldDB" id="A0A0H3HH00"/>
<evidence type="ECO:0000256" key="2">
    <source>
        <dbReference type="ARBA" id="ARBA00023125"/>
    </source>
</evidence>
<dbReference type="KEGG" id="kox:KOX_25335"/>
<evidence type="ECO:0000256" key="1">
    <source>
        <dbReference type="ARBA" id="ARBA00023015"/>
    </source>
</evidence>
<protein>
    <submittedName>
        <fullName evidence="5">AsnC family transcriptional regulator</fullName>
    </submittedName>
</protein>
<dbReference type="HOGENOM" id="CLU_091233_0_0_6"/>
<dbReference type="InterPro" id="IPR000485">
    <property type="entry name" value="AsnC-type_HTH_dom"/>
</dbReference>
<dbReference type="Proteomes" id="UP000007843">
    <property type="component" value="Chromosome"/>
</dbReference>
<organism evidence="5 6">
    <name type="scientific">Klebsiella michiganensis (strain ATCC 8724 / DSM 4798 / JCM 20051 / NBRC 3318 / NRRL B-199 / KCTC 1686 / BUCSAV 143 / CCM 1901)</name>
    <dbReference type="NCBI Taxonomy" id="1006551"/>
    <lineage>
        <taxon>Bacteria</taxon>
        <taxon>Pseudomonadati</taxon>
        <taxon>Pseudomonadota</taxon>
        <taxon>Gammaproteobacteria</taxon>
        <taxon>Enterobacterales</taxon>
        <taxon>Enterobacteriaceae</taxon>
        <taxon>Klebsiella/Raoultella group</taxon>
        <taxon>Klebsiella</taxon>
    </lineage>
</organism>
<reference evidence="5 6" key="1">
    <citation type="journal article" date="2012" name="J. Bacteriol.">
        <title>Complete genome sequence of Klebsiella oxytoca KCTC 1686, used in production of 2,3-butanediol.</title>
        <authorList>
            <person name="Shin S.H."/>
            <person name="Kim S."/>
            <person name="Kim J.Y."/>
            <person name="Lee S."/>
            <person name="Um Y."/>
            <person name="Oh M.K."/>
            <person name="Kim Y.R."/>
            <person name="Lee J."/>
            <person name="Yang K.S."/>
        </authorList>
    </citation>
    <scope>NUCLEOTIDE SEQUENCE [LARGE SCALE GENOMIC DNA]</scope>
    <source>
        <strain evidence="6">ATCC 8724 / DSM 4798 / JCM 20051 / NBRC 3318 / NRRL B-199 / KCTC 1686</strain>
    </source>
</reference>
<name>A0A0H3HH00_KLEM8</name>
<evidence type="ECO:0000313" key="5">
    <source>
        <dbReference type="EMBL" id="AEX06778.1"/>
    </source>
</evidence>
<keyword evidence="2" id="KW-0238">DNA-binding</keyword>